<dbReference type="InterPro" id="IPR036922">
    <property type="entry name" value="Rieske_2Fe-2S_sf"/>
</dbReference>
<evidence type="ECO:0000259" key="11">
    <source>
        <dbReference type="PROSITE" id="PS51296"/>
    </source>
</evidence>
<evidence type="ECO:0000313" key="13">
    <source>
        <dbReference type="Proteomes" id="UP001276659"/>
    </source>
</evidence>
<dbReference type="Pfam" id="PF14759">
    <property type="entry name" value="Reductase_C"/>
    <property type="match status" value="1"/>
</dbReference>
<name>A0AAE0DL41_9LECA</name>
<keyword evidence="6" id="KW-0274">FAD</keyword>
<dbReference type="InterPro" id="IPR017941">
    <property type="entry name" value="Rieske_2Fe-2S"/>
</dbReference>
<dbReference type="EMBL" id="JASNWA010000007">
    <property type="protein sequence ID" value="KAK3173711.1"/>
    <property type="molecule type" value="Genomic_DNA"/>
</dbReference>
<keyword evidence="8" id="KW-0408">Iron</keyword>
<dbReference type="InterPro" id="IPR050446">
    <property type="entry name" value="FAD-oxidoreductase/Apoptosis"/>
</dbReference>
<dbReference type="Gene3D" id="3.50.50.60">
    <property type="entry name" value="FAD/NAD(P)-binding domain"/>
    <property type="match status" value="2"/>
</dbReference>
<dbReference type="PANTHER" id="PTHR43557:SF2">
    <property type="entry name" value="RIESKE DOMAIN-CONTAINING PROTEIN-RELATED"/>
    <property type="match status" value="1"/>
</dbReference>
<comment type="caution">
    <text evidence="12">The sequence shown here is derived from an EMBL/GenBank/DDBJ whole genome shotgun (WGS) entry which is preliminary data.</text>
</comment>
<dbReference type="CDD" id="cd22952">
    <property type="entry name" value="ART10-like"/>
    <property type="match status" value="1"/>
</dbReference>
<dbReference type="InterPro" id="IPR023753">
    <property type="entry name" value="FAD/NAD-binding_dom"/>
</dbReference>
<dbReference type="SUPFAM" id="SSF55424">
    <property type="entry name" value="FAD/NAD-linked reductases, dimerisation (C-terminal) domain"/>
    <property type="match status" value="1"/>
</dbReference>
<dbReference type="PROSITE" id="PS51296">
    <property type="entry name" value="RIESKE"/>
    <property type="match status" value="1"/>
</dbReference>
<dbReference type="PRINTS" id="PR00368">
    <property type="entry name" value="FADPNR"/>
</dbReference>
<dbReference type="Gene3D" id="3.30.390.30">
    <property type="match status" value="1"/>
</dbReference>
<evidence type="ECO:0000313" key="12">
    <source>
        <dbReference type="EMBL" id="KAK3173711.1"/>
    </source>
</evidence>
<dbReference type="GO" id="GO:0046872">
    <property type="term" value="F:metal ion binding"/>
    <property type="evidence" value="ECO:0007669"/>
    <property type="project" value="UniProtKB-KW"/>
</dbReference>
<dbReference type="InterPro" id="IPR016156">
    <property type="entry name" value="FAD/NAD-linked_Rdtase_dimer_sf"/>
</dbReference>
<evidence type="ECO:0000256" key="1">
    <source>
        <dbReference type="ARBA" id="ARBA00001974"/>
    </source>
</evidence>
<dbReference type="GO" id="GO:0051537">
    <property type="term" value="F:2 iron, 2 sulfur cluster binding"/>
    <property type="evidence" value="ECO:0007669"/>
    <property type="project" value="UniProtKB-KW"/>
</dbReference>
<comment type="cofactor">
    <cofactor evidence="1">
        <name>FAD</name>
        <dbReference type="ChEBI" id="CHEBI:57692"/>
    </cofactor>
</comment>
<organism evidence="12 13">
    <name type="scientific">Lepraria neglecta</name>
    <dbReference type="NCBI Taxonomy" id="209136"/>
    <lineage>
        <taxon>Eukaryota</taxon>
        <taxon>Fungi</taxon>
        <taxon>Dikarya</taxon>
        <taxon>Ascomycota</taxon>
        <taxon>Pezizomycotina</taxon>
        <taxon>Lecanoromycetes</taxon>
        <taxon>OSLEUM clade</taxon>
        <taxon>Lecanoromycetidae</taxon>
        <taxon>Lecanorales</taxon>
        <taxon>Lecanorineae</taxon>
        <taxon>Stereocaulaceae</taxon>
        <taxon>Lepraria</taxon>
    </lineage>
</organism>
<dbReference type="Pfam" id="PF00339">
    <property type="entry name" value="Arrestin_N"/>
    <property type="match status" value="1"/>
</dbReference>
<evidence type="ECO:0000256" key="10">
    <source>
        <dbReference type="SAM" id="MobiDB-lite"/>
    </source>
</evidence>
<evidence type="ECO:0000256" key="8">
    <source>
        <dbReference type="ARBA" id="ARBA00023004"/>
    </source>
</evidence>
<evidence type="ECO:0000256" key="3">
    <source>
        <dbReference type="ARBA" id="ARBA00022630"/>
    </source>
</evidence>
<keyword evidence="4" id="KW-0001">2Fe-2S</keyword>
<keyword evidence="3" id="KW-0285">Flavoprotein</keyword>
<comment type="similarity">
    <text evidence="2">Belongs to the FAD-dependent oxidoreductase family.</text>
</comment>
<keyword evidence="7" id="KW-0560">Oxidoreductase</keyword>
<evidence type="ECO:0000256" key="2">
    <source>
        <dbReference type="ARBA" id="ARBA00006442"/>
    </source>
</evidence>
<keyword evidence="13" id="KW-1185">Reference proteome</keyword>
<keyword evidence="5" id="KW-0479">Metal-binding</keyword>
<dbReference type="InterPro" id="IPR011021">
    <property type="entry name" value="Arrestin-like_N"/>
</dbReference>
<dbReference type="InterPro" id="IPR014752">
    <property type="entry name" value="Arrestin-like_C"/>
</dbReference>
<reference evidence="12" key="1">
    <citation type="submission" date="2022-11" db="EMBL/GenBank/DDBJ databases">
        <title>Chromosomal genome sequence assembly and mating type (MAT) locus characterization of the leprose asexual lichenized fungus Lepraria neglecta (Nyl.) Erichsen.</title>
        <authorList>
            <person name="Allen J.L."/>
            <person name="Pfeffer B."/>
        </authorList>
    </citation>
    <scope>NUCLEOTIDE SEQUENCE</scope>
    <source>
        <strain evidence="12">Allen 5258</strain>
    </source>
</reference>
<evidence type="ECO:0000256" key="7">
    <source>
        <dbReference type="ARBA" id="ARBA00023002"/>
    </source>
</evidence>
<dbReference type="InterPro" id="IPR014756">
    <property type="entry name" value="Ig_E-set"/>
</dbReference>
<accession>A0AAE0DL41</accession>
<feature type="domain" description="Rieske" evidence="11">
    <location>
        <begin position="525"/>
        <end position="624"/>
    </location>
</feature>
<proteinExistence type="inferred from homology"/>
<dbReference type="SUPFAM" id="SSF51905">
    <property type="entry name" value="FAD/NAD(P)-binding domain"/>
    <property type="match status" value="2"/>
</dbReference>
<dbReference type="Proteomes" id="UP001276659">
    <property type="component" value="Unassembled WGS sequence"/>
</dbReference>
<evidence type="ECO:0000256" key="9">
    <source>
        <dbReference type="ARBA" id="ARBA00023014"/>
    </source>
</evidence>
<dbReference type="Pfam" id="PF00355">
    <property type="entry name" value="Rieske"/>
    <property type="match status" value="1"/>
</dbReference>
<dbReference type="SUPFAM" id="SSF50022">
    <property type="entry name" value="ISP domain"/>
    <property type="match status" value="1"/>
</dbReference>
<dbReference type="Gene3D" id="2.102.10.10">
    <property type="entry name" value="Rieske [2Fe-2S] iron-sulphur domain"/>
    <property type="match status" value="1"/>
</dbReference>
<keyword evidence="9" id="KW-0411">Iron-sulfur</keyword>
<dbReference type="GO" id="GO:0016651">
    <property type="term" value="F:oxidoreductase activity, acting on NAD(P)H"/>
    <property type="evidence" value="ECO:0007669"/>
    <property type="project" value="TreeGrafter"/>
</dbReference>
<protein>
    <recommendedName>
        <fullName evidence="11">Rieske domain-containing protein</fullName>
    </recommendedName>
</protein>
<dbReference type="GO" id="GO:0005737">
    <property type="term" value="C:cytoplasm"/>
    <property type="evidence" value="ECO:0007669"/>
    <property type="project" value="TreeGrafter"/>
</dbReference>
<evidence type="ECO:0000256" key="4">
    <source>
        <dbReference type="ARBA" id="ARBA00022714"/>
    </source>
</evidence>
<dbReference type="Pfam" id="PF07992">
    <property type="entry name" value="Pyr_redox_2"/>
    <property type="match status" value="1"/>
</dbReference>
<feature type="compositionally biased region" description="Pro residues" evidence="10">
    <location>
        <begin position="432"/>
        <end position="441"/>
    </location>
</feature>
<dbReference type="PANTHER" id="PTHR43557">
    <property type="entry name" value="APOPTOSIS-INDUCING FACTOR 1"/>
    <property type="match status" value="1"/>
</dbReference>
<gene>
    <name evidence="12" type="ORF">OEA41_007043</name>
</gene>
<dbReference type="PRINTS" id="PR00411">
    <property type="entry name" value="PNDRDTASEI"/>
</dbReference>
<dbReference type="CDD" id="cd03478">
    <property type="entry name" value="Rieske_AIFL_N"/>
    <property type="match status" value="1"/>
</dbReference>
<evidence type="ECO:0000256" key="5">
    <source>
        <dbReference type="ARBA" id="ARBA00022723"/>
    </source>
</evidence>
<feature type="region of interest" description="Disordered" evidence="10">
    <location>
        <begin position="420"/>
        <end position="500"/>
    </location>
</feature>
<dbReference type="InterPro" id="IPR028202">
    <property type="entry name" value="Reductase_C"/>
</dbReference>
<dbReference type="SUPFAM" id="SSF81296">
    <property type="entry name" value="E set domains"/>
    <property type="match status" value="1"/>
</dbReference>
<sequence length="1065" mass="115217">MSVRIQLDKQHTTYTNLDYISGTVFLNINSPETISAITVKLEGESRSRLAGQPRRDGAFNPRGIYYDPYEKDQTQLEVHKLLYKLATVFPTQEILRISGNGGSYTLPPGQHTYKFQFKLPFNNDCSNNNSLLTNLNALRLEMARNTDRHVRKTLPPTLTGLPGEAEIRYFVKVTVQRPAFYKENFRSLAPFTFLPIEPPRPAANKREYYARRNHQFSPSIDVPGKPALFRKSSVSADPVSSKVLPPSITIDGRLPDPPIVTCNEALPLRVLITKKNDSPAKIYLQLLNISLIAHTVIRAHDLRRQEVSSWTILSIANMNTPLNETVGGDGQKVLEIDSKLWKQRPLPNTICPSFETCNIMRKYELEVKVGLQWGSPNINPELSVQPLRLPVQVYSGIAPPQALLDQMSNRPAAVPTYIASNLHPAGSTNGPPLQPPRPPIQTGPSDHIEPSPGDIPAEAPPSYEDAMADDLGPIDGPRRDYHQQPSQTPIGDVKGSGNDSPISTPKLATSAFSTSAKAMAQEYKIKGLSSLDLKSGEKREVEIEGIENGKVLLAKVGDKTHAVSANCTHYGAPLKLGVLTPDGRLTCAWHGTCFNVASGDVEDAPALDPIAKFEVMEKSGGVYIKGEESVIKANRRQSNTKCSTQGPEKVVVVGGGSGAMGAVQALREQGFKGSVTIISTEPNLPIDRTKLSKALIADKSKIELRPQDWYKISSIETVSDEVSSINFQSKIVYSVSGSSYSYTKLILATGGTPKALPLPGFKELSNIFLLRTIPDVQAILNAVGEQKGKKIVVVGSSFIGMEVGNALAANNDVSIIGMESAPLERVMGAEVGKIFQDLISKNGVKFHMSASVDSAAPSSSDKKAVGSVKLKDGTSLPADLVILGIGVAPATKFLKDNPAVKLQDDGSLQTDESFAVKGFSDVYAIGDIATYPYHGPGGSGALTRIEHWNVAQNAGRSVARSIVSPSAKPKPFIPVFWSALGSQLRYCGNTPNGWDDLVLQGEPKEGKFAAFYGKGDTVVAVASMQMDPVMSQSAELMRRGKMPGMGELRKGVDVRDIGVPGEVKM</sequence>
<dbReference type="InterPro" id="IPR036188">
    <property type="entry name" value="FAD/NAD-bd_sf"/>
</dbReference>
<dbReference type="AlphaFoldDB" id="A0AAE0DL41"/>
<evidence type="ECO:0000256" key="6">
    <source>
        <dbReference type="ARBA" id="ARBA00022827"/>
    </source>
</evidence>
<dbReference type="Gene3D" id="2.60.40.640">
    <property type="match status" value="1"/>
</dbReference>